<feature type="compositionally biased region" description="Low complexity" evidence="1">
    <location>
        <begin position="1"/>
        <end position="28"/>
    </location>
</feature>
<accession>A0A0A9D4D0</accession>
<protein>
    <submittedName>
        <fullName evidence="2">Uncharacterized protein</fullName>
    </submittedName>
</protein>
<reference evidence="2" key="2">
    <citation type="journal article" date="2015" name="Data Brief">
        <title>Shoot transcriptome of the giant reed, Arundo donax.</title>
        <authorList>
            <person name="Barrero R.A."/>
            <person name="Guerrero F.D."/>
            <person name="Moolhuijzen P."/>
            <person name="Goolsby J.A."/>
            <person name="Tidwell J."/>
            <person name="Bellgard S.E."/>
            <person name="Bellgard M.I."/>
        </authorList>
    </citation>
    <scope>NUCLEOTIDE SEQUENCE</scope>
    <source>
        <tissue evidence="2">Shoot tissue taken approximately 20 cm above the soil surface</tissue>
    </source>
</reference>
<dbReference type="EMBL" id="GBRH01216347">
    <property type="protein sequence ID" value="JAD81548.1"/>
    <property type="molecule type" value="Transcribed_RNA"/>
</dbReference>
<sequence>MGASTSRPWLSRRLSRSAAGSGRRGPSWVPASATRCSSSRGGCRCRSHSRMRSRGAGNGRSLSRRRRRRRTRARLRSLWRRLGIRGSLWKGLEKEGPSRWRPLQLRRPLGVPLQLLRAGLGLGVRMDWMWRTGSVAKLGHSGT</sequence>
<feature type="compositionally biased region" description="Basic residues" evidence="1">
    <location>
        <begin position="43"/>
        <end position="53"/>
    </location>
</feature>
<dbReference type="AlphaFoldDB" id="A0A0A9D4D0"/>
<evidence type="ECO:0000313" key="2">
    <source>
        <dbReference type="EMBL" id="JAD81548.1"/>
    </source>
</evidence>
<evidence type="ECO:0000256" key="1">
    <source>
        <dbReference type="SAM" id="MobiDB-lite"/>
    </source>
</evidence>
<name>A0A0A9D4D0_ARUDO</name>
<feature type="region of interest" description="Disordered" evidence="1">
    <location>
        <begin position="1"/>
        <end position="71"/>
    </location>
</feature>
<feature type="compositionally biased region" description="Basic residues" evidence="1">
    <location>
        <begin position="62"/>
        <end position="71"/>
    </location>
</feature>
<organism evidence="2">
    <name type="scientific">Arundo donax</name>
    <name type="common">Giant reed</name>
    <name type="synonym">Donax arundinaceus</name>
    <dbReference type="NCBI Taxonomy" id="35708"/>
    <lineage>
        <taxon>Eukaryota</taxon>
        <taxon>Viridiplantae</taxon>
        <taxon>Streptophyta</taxon>
        <taxon>Embryophyta</taxon>
        <taxon>Tracheophyta</taxon>
        <taxon>Spermatophyta</taxon>
        <taxon>Magnoliopsida</taxon>
        <taxon>Liliopsida</taxon>
        <taxon>Poales</taxon>
        <taxon>Poaceae</taxon>
        <taxon>PACMAD clade</taxon>
        <taxon>Arundinoideae</taxon>
        <taxon>Arundineae</taxon>
        <taxon>Arundo</taxon>
    </lineage>
</organism>
<proteinExistence type="predicted"/>
<reference evidence="2" key="1">
    <citation type="submission" date="2014-09" db="EMBL/GenBank/DDBJ databases">
        <authorList>
            <person name="Magalhaes I.L.F."/>
            <person name="Oliveira U."/>
            <person name="Santos F.R."/>
            <person name="Vidigal T.H.D.A."/>
            <person name="Brescovit A.D."/>
            <person name="Santos A.J."/>
        </authorList>
    </citation>
    <scope>NUCLEOTIDE SEQUENCE</scope>
    <source>
        <tissue evidence="2">Shoot tissue taken approximately 20 cm above the soil surface</tissue>
    </source>
</reference>